<name>A0A4Q9N2T9_9APHY</name>
<gene>
    <name evidence="1" type="ORF">BD311DRAFT_711216</name>
</gene>
<organism evidence="1">
    <name type="scientific">Dichomitus squalens</name>
    <dbReference type="NCBI Taxonomy" id="114155"/>
    <lineage>
        <taxon>Eukaryota</taxon>
        <taxon>Fungi</taxon>
        <taxon>Dikarya</taxon>
        <taxon>Basidiomycota</taxon>
        <taxon>Agaricomycotina</taxon>
        <taxon>Agaricomycetes</taxon>
        <taxon>Polyporales</taxon>
        <taxon>Polyporaceae</taxon>
        <taxon>Dichomitus</taxon>
    </lineage>
</organism>
<dbReference type="PANTHER" id="PTHR28037">
    <property type="entry name" value="ALCOHOL O-ACETYLTRANSFERASE 1-RELATED"/>
    <property type="match status" value="1"/>
</dbReference>
<dbReference type="Pfam" id="PF07247">
    <property type="entry name" value="AATase"/>
    <property type="match status" value="1"/>
</dbReference>
<dbReference type="InterPro" id="IPR010828">
    <property type="entry name" value="Atf2/Sli1-like"/>
</dbReference>
<dbReference type="PANTHER" id="PTHR28037:SF1">
    <property type="entry name" value="ALCOHOL O-ACETYLTRANSFERASE 1-RELATED"/>
    <property type="match status" value="1"/>
</dbReference>
<keyword evidence="1" id="KW-0808">Transferase</keyword>
<evidence type="ECO:0000313" key="1">
    <source>
        <dbReference type="EMBL" id="TBU34188.1"/>
    </source>
</evidence>
<dbReference type="Proteomes" id="UP000292957">
    <property type="component" value="Unassembled WGS sequence"/>
</dbReference>
<dbReference type="OrthoDB" id="2150604at2759"/>
<dbReference type="EMBL" id="ML143389">
    <property type="protein sequence ID" value="TBU34188.1"/>
    <property type="molecule type" value="Genomic_DNA"/>
</dbReference>
<sequence>MASNDKTADSKPPSPIRRAGPLEQYYNVASRIGIIQWVIVSARYEHPSLNIVSKPVLFTALGEVVRSLAALHARLPPPSEPPIWQRLPSVNLIRLVTWLDKDSNDMKAVFEDICVTPTDVPEDMPWWKLYVLRDGTVIFTYDHTIGDGQSGLAFHHALFHALNSLKDEDIPSEHSGLVTDLPQYLPLTPSLEEAAPRQLAIPFFMFIRVVLETYLPFLFSWDRKCVWSGNPIPTVITPEVNVRILRYSAEDATTLLKLSRERQATLTATLHTLALVALSRLISALPNGEGEKYQKIVTGCPISMRRYTGAPETAMCVHISHSEGPHDLLPASAGTDAKSFPWHVATRHTEFLREEVLRTGPTMGMLKFLLGRYEEYFRGRMGMKRASGLVISNLGTFNPKRSKGVEGAWTISDTLFLQGDAIVGAALKLNVTGSPEGGVGISITWRAGAVEQSFAEEFARGFKDGLQDLIRGQ</sequence>
<dbReference type="GO" id="GO:0008080">
    <property type="term" value="F:N-acetyltransferase activity"/>
    <property type="evidence" value="ECO:0007669"/>
    <property type="project" value="TreeGrafter"/>
</dbReference>
<dbReference type="InterPro" id="IPR052058">
    <property type="entry name" value="Alcohol_O-acetyltransferase"/>
</dbReference>
<accession>A0A4Q9N2T9</accession>
<proteinExistence type="predicted"/>
<reference evidence="1" key="1">
    <citation type="submission" date="2019-01" db="EMBL/GenBank/DDBJ databases">
        <title>Draft genome sequences of three monokaryotic isolates of the white-rot basidiomycete fungus Dichomitus squalens.</title>
        <authorList>
            <consortium name="DOE Joint Genome Institute"/>
            <person name="Lopez S.C."/>
            <person name="Andreopoulos B."/>
            <person name="Pangilinan J."/>
            <person name="Lipzen A."/>
            <person name="Riley R."/>
            <person name="Ahrendt S."/>
            <person name="Ng V."/>
            <person name="Barry K."/>
            <person name="Daum C."/>
            <person name="Grigoriev I.V."/>
            <person name="Hilden K.S."/>
            <person name="Makela M.R."/>
            <person name="de Vries R.P."/>
        </authorList>
    </citation>
    <scope>NUCLEOTIDE SEQUENCE [LARGE SCALE GENOMIC DNA]</scope>
    <source>
        <strain evidence="1">OM18370.1</strain>
    </source>
</reference>
<protein>
    <submittedName>
        <fullName evidence="1">Alcohol acetyltransferase</fullName>
    </submittedName>
</protein>
<dbReference type="SUPFAM" id="SSF52777">
    <property type="entry name" value="CoA-dependent acyltransferases"/>
    <property type="match status" value="2"/>
</dbReference>
<dbReference type="AlphaFoldDB" id="A0A4Q9N2T9"/>